<evidence type="ECO:0008006" key="4">
    <source>
        <dbReference type="Google" id="ProtNLM"/>
    </source>
</evidence>
<keyword evidence="1" id="KW-0732">Signal</keyword>
<evidence type="ECO:0000256" key="1">
    <source>
        <dbReference type="SAM" id="SignalP"/>
    </source>
</evidence>
<dbReference type="InterPro" id="IPR000884">
    <property type="entry name" value="TSP1_rpt"/>
</dbReference>
<dbReference type="InterPro" id="IPR036383">
    <property type="entry name" value="TSP1_rpt_sf"/>
</dbReference>
<keyword evidence="3" id="KW-1185">Reference proteome</keyword>
<proteinExistence type="predicted"/>
<dbReference type="PRINTS" id="PR01705">
    <property type="entry name" value="TSP1REPEAT"/>
</dbReference>
<dbReference type="Gene3D" id="2.20.100.10">
    <property type="entry name" value="Thrombospondin type-1 (TSP1) repeat"/>
    <property type="match status" value="1"/>
</dbReference>
<accession>A0ABR1D0T1</accession>
<feature type="signal peptide" evidence="1">
    <location>
        <begin position="1"/>
        <end position="19"/>
    </location>
</feature>
<reference evidence="2 3" key="1">
    <citation type="submission" date="2023-08" db="EMBL/GenBank/DDBJ databases">
        <title>A Necator americanus chromosomal reference genome.</title>
        <authorList>
            <person name="Ilik V."/>
            <person name="Petrzelkova K.J."/>
            <person name="Pardy F."/>
            <person name="Fuh T."/>
            <person name="Niatou-Singa F.S."/>
            <person name="Gouil Q."/>
            <person name="Baker L."/>
            <person name="Ritchie M.E."/>
            <person name="Jex A.R."/>
            <person name="Gazzola D."/>
            <person name="Li H."/>
            <person name="Toshio Fujiwara R."/>
            <person name="Zhan B."/>
            <person name="Aroian R.V."/>
            <person name="Pafco B."/>
            <person name="Schwarz E.M."/>
        </authorList>
    </citation>
    <scope>NUCLEOTIDE SEQUENCE [LARGE SCALE GENOMIC DNA]</scope>
    <source>
        <strain evidence="2 3">Aroian</strain>
        <tissue evidence="2">Whole animal</tissue>
    </source>
</reference>
<protein>
    <recommendedName>
        <fullName evidence="4">Thrombospondin type 1 domain protein</fullName>
    </recommendedName>
</protein>
<evidence type="ECO:0000313" key="3">
    <source>
        <dbReference type="Proteomes" id="UP001303046"/>
    </source>
</evidence>
<comment type="caution">
    <text evidence="2">The sequence shown here is derived from an EMBL/GenBank/DDBJ whole genome shotgun (WGS) entry which is preliminary data.</text>
</comment>
<dbReference type="Pfam" id="PF00090">
    <property type="entry name" value="TSP_1"/>
    <property type="match status" value="1"/>
</dbReference>
<dbReference type="SUPFAM" id="SSF82895">
    <property type="entry name" value="TSP-1 type 1 repeat"/>
    <property type="match status" value="1"/>
</dbReference>
<gene>
    <name evidence="2" type="primary">Necator_chrIII.g11573</name>
    <name evidence="2" type="ORF">RB195_010808</name>
</gene>
<dbReference type="PROSITE" id="PS50092">
    <property type="entry name" value="TSP1"/>
    <property type="match status" value="2"/>
</dbReference>
<dbReference type="Proteomes" id="UP001303046">
    <property type="component" value="Unassembled WGS sequence"/>
</dbReference>
<evidence type="ECO:0000313" key="2">
    <source>
        <dbReference type="EMBL" id="KAK6743733.1"/>
    </source>
</evidence>
<dbReference type="EMBL" id="JAVFWL010000003">
    <property type="protein sequence ID" value="KAK6743733.1"/>
    <property type="molecule type" value="Genomic_DNA"/>
</dbReference>
<feature type="chain" id="PRO_5046616428" description="Thrombospondin type 1 domain protein" evidence="1">
    <location>
        <begin position="20"/>
        <end position="288"/>
    </location>
</feature>
<organism evidence="2 3">
    <name type="scientific">Necator americanus</name>
    <name type="common">Human hookworm</name>
    <dbReference type="NCBI Taxonomy" id="51031"/>
    <lineage>
        <taxon>Eukaryota</taxon>
        <taxon>Metazoa</taxon>
        <taxon>Ecdysozoa</taxon>
        <taxon>Nematoda</taxon>
        <taxon>Chromadorea</taxon>
        <taxon>Rhabditida</taxon>
        <taxon>Rhabditina</taxon>
        <taxon>Rhabditomorpha</taxon>
        <taxon>Strongyloidea</taxon>
        <taxon>Ancylostomatidae</taxon>
        <taxon>Bunostominae</taxon>
        <taxon>Necator</taxon>
    </lineage>
</organism>
<sequence>MNRGSTAVFLLVLCTVSEQRLLDCYSEDKIECKCEWKGTHKIVLKNCTRQGGWSSWTEWSFCGRRNTQRRRRRCDSPTPLGKNCEGEHLQSQKCSHSEPVTNASQLKLPEFLWGSWSDWNEWGICLCPGNLRKRTRHCIGWECSGCGVDHGTCERRCVTERWWSDWSEWFSGASKVRHRSWCSLGIDGRSLVTMTINETLPTTPSVKSAWSEWELRPGVAFRYRVPENWILDNGSPNIQHQLIAYNSSTHVSLTFCLYLSTVTMISGFVAQCFVSRMFSLCATRKLRY</sequence>
<name>A0ABR1D0T1_NECAM</name>